<evidence type="ECO:0000313" key="3">
    <source>
        <dbReference type="Proteomes" id="UP001593833"/>
    </source>
</evidence>
<accession>A0ABV6YMA9</accession>
<keyword evidence="3" id="KW-1185">Reference proteome</keyword>
<comment type="caution">
    <text evidence="2">The sequence shown here is derived from an EMBL/GenBank/DDBJ whole genome shotgun (WGS) entry which is preliminary data.</text>
</comment>
<feature type="coiled-coil region" evidence="1">
    <location>
        <begin position="82"/>
        <end position="109"/>
    </location>
</feature>
<proteinExistence type="predicted"/>
<gene>
    <name evidence="2" type="ORF">ACFL6M_07670</name>
</gene>
<dbReference type="EMBL" id="JBHPKH010000172">
    <property type="protein sequence ID" value="MFC1573458.1"/>
    <property type="molecule type" value="Genomic_DNA"/>
</dbReference>
<sequence length="299" mass="33591">MSEQTNGAAPPSRRDRPLGVLARRMRETLGRADVESEEHRKAALRRLLHEHAAGFTKDEIEELIGALRERFPDRIFESVSSAQGLASRTVALEKDVDRLRAERNQLREQVDRLGPLMAGLAEAAGADNERIEDSAIRPARQSFTPEAQEALLKVATLLYAFALNQEKTAGSVEETLGGGAKGTASESITALFRCLSEGKPLNPDEIETVRRRLRILQLLPGALLTGVQQSWKGGTREVLEYLDPKAAEKNVSGVIKSPAILKEIKQRFEQFWDQFDRNVDHYYRGRFERVYKDKMEDIP</sequence>
<keyword evidence="1" id="KW-0175">Coiled coil</keyword>
<dbReference type="Proteomes" id="UP001593833">
    <property type="component" value="Unassembled WGS sequence"/>
</dbReference>
<organism evidence="2 3">
    <name type="scientific">Eiseniibacteriota bacterium</name>
    <dbReference type="NCBI Taxonomy" id="2212470"/>
    <lineage>
        <taxon>Bacteria</taxon>
        <taxon>Candidatus Eiseniibacteriota</taxon>
    </lineage>
</organism>
<protein>
    <submittedName>
        <fullName evidence="2">Uncharacterized protein</fullName>
    </submittedName>
</protein>
<evidence type="ECO:0000313" key="2">
    <source>
        <dbReference type="EMBL" id="MFC1573458.1"/>
    </source>
</evidence>
<reference evidence="2 3" key="1">
    <citation type="submission" date="2024-09" db="EMBL/GenBank/DDBJ databases">
        <authorList>
            <person name="D'Angelo T."/>
        </authorList>
    </citation>
    <scope>NUCLEOTIDE SEQUENCE [LARGE SCALE GENOMIC DNA]</scope>
    <source>
        <strain evidence="2">SAG AM-320-E07</strain>
    </source>
</reference>
<evidence type="ECO:0000256" key="1">
    <source>
        <dbReference type="SAM" id="Coils"/>
    </source>
</evidence>
<name>A0ABV6YMA9_UNCEI</name>